<sequence length="98" mass="10465">MALRENERRILAEIEHRLIEDDPELAESLASFASDAADSESVLRLGWKPWVVCGIIATVVITMLTVLFMLTPGPRPESAPGPASDTPGVVAPKSEPAG</sequence>
<dbReference type="Pfam" id="PF11239">
    <property type="entry name" value="DUF3040"/>
    <property type="match status" value="1"/>
</dbReference>
<name>A0A2P8DSC2_9ACTN</name>
<dbReference type="Proteomes" id="UP000240542">
    <property type="component" value="Unassembled WGS sequence"/>
</dbReference>
<protein>
    <recommendedName>
        <fullName evidence="5">DUF3040 family protein</fullName>
    </recommendedName>
</protein>
<organism evidence="3 4">
    <name type="scientific">Murinocardiopsis flavida</name>
    <dbReference type="NCBI Taxonomy" id="645275"/>
    <lineage>
        <taxon>Bacteria</taxon>
        <taxon>Bacillati</taxon>
        <taxon>Actinomycetota</taxon>
        <taxon>Actinomycetes</taxon>
        <taxon>Streptosporangiales</taxon>
        <taxon>Nocardiopsidaceae</taxon>
        <taxon>Murinocardiopsis</taxon>
    </lineage>
</organism>
<feature type="transmembrane region" description="Helical" evidence="2">
    <location>
        <begin position="50"/>
        <end position="70"/>
    </location>
</feature>
<evidence type="ECO:0000313" key="3">
    <source>
        <dbReference type="EMBL" id="PSL00112.1"/>
    </source>
</evidence>
<keyword evidence="4" id="KW-1185">Reference proteome</keyword>
<dbReference type="EMBL" id="PYGA01000002">
    <property type="protein sequence ID" value="PSL00112.1"/>
    <property type="molecule type" value="Genomic_DNA"/>
</dbReference>
<proteinExistence type="predicted"/>
<feature type="region of interest" description="Disordered" evidence="1">
    <location>
        <begin position="74"/>
        <end position="98"/>
    </location>
</feature>
<comment type="caution">
    <text evidence="3">The sequence shown here is derived from an EMBL/GenBank/DDBJ whole genome shotgun (WGS) entry which is preliminary data.</text>
</comment>
<evidence type="ECO:0008006" key="5">
    <source>
        <dbReference type="Google" id="ProtNLM"/>
    </source>
</evidence>
<dbReference type="AlphaFoldDB" id="A0A2P8DSC2"/>
<dbReference type="RefSeq" id="WP_106581472.1">
    <property type="nucleotide sequence ID" value="NZ_PYGA01000002.1"/>
</dbReference>
<reference evidence="3 4" key="1">
    <citation type="submission" date="2018-03" db="EMBL/GenBank/DDBJ databases">
        <title>Genomic Encyclopedia of Archaeal and Bacterial Type Strains, Phase II (KMG-II): from individual species to whole genera.</title>
        <authorList>
            <person name="Goeker M."/>
        </authorList>
    </citation>
    <scope>NUCLEOTIDE SEQUENCE [LARGE SCALE GENOMIC DNA]</scope>
    <source>
        <strain evidence="3 4">DSM 45312</strain>
    </source>
</reference>
<keyword evidence="2" id="KW-0812">Transmembrane</keyword>
<evidence type="ECO:0000256" key="2">
    <source>
        <dbReference type="SAM" id="Phobius"/>
    </source>
</evidence>
<accession>A0A2P8DSC2</accession>
<dbReference type="OrthoDB" id="4339071at2"/>
<keyword evidence="2" id="KW-1133">Transmembrane helix</keyword>
<keyword evidence="2" id="KW-0472">Membrane</keyword>
<gene>
    <name evidence="3" type="ORF">CLV63_102238</name>
</gene>
<dbReference type="InterPro" id="IPR021401">
    <property type="entry name" value="DUF3040"/>
</dbReference>
<evidence type="ECO:0000256" key="1">
    <source>
        <dbReference type="SAM" id="MobiDB-lite"/>
    </source>
</evidence>
<evidence type="ECO:0000313" key="4">
    <source>
        <dbReference type="Proteomes" id="UP000240542"/>
    </source>
</evidence>